<dbReference type="STRING" id="1193518.BN13_310015"/>
<feature type="region of interest" description="Disordered" evidence="1">
    <location>
        <begin position="34"/>
        <end position="54"/>
    </location>
</feature>
<dbReference type="SUPFAM" id="SSF51445">
    <property type="entry name" value="(Trans)glycosidases"/>
    <property type="match status" value="1"/>
</dbReference>
<keyword evidence="4" id="KW-1185">Reference proteome</keyword>
<dbReference type="RefSeq" id="WP_048545424.1">
    <property type="nucleotide sequence ID" value="NZ_HF571038.1"/>
</dbReference>
<dbReference type="OrthoDB" id="7180791at2"/>
<dbReference type="EMBL" id="CAJC01000141">
    <property type="protein sequence ID" value="CCI53227.1"/>
    <property type="molecule type" value="Genomic_DNA"/>
</dbReference>
<accession>A0A077ME54</accession>
<evidence type="ECO:0000256" key="2">
    <source>
        <dbReference type="SAM" id="SignalP"/>
    </source>
</evidence>
<evidence type="ECO:0008006" key="5">
    <source>
        <dbReference type="Google" id="ProtNLM"/>
    </source>
</evidence>
<proteinExistence type="predicted"/>
<evidence type="ECO:0000256" key="1">
    <source>
        <dbReference type="SAM" id="MobiDB-lite"/>
    </source>
</evidence>
<sequence length="472" mass="50105">MSGRLPVRRRSIRRRLVVLAVTAVLVGACTGDPAAGPLDSPRTNRVRTAPPPKVWGSGPADLGLKWNMSLQPPLAYAAQLGSGVTFTEVEWCPLQAVGPAGAMDQIDKALTQAHEVGFTLMVKLRAGDCDGSPPVTDPADGLSKSPSRLPKDPELYREWIDTVVRHYARRGVHTWAVENEVDAANFWAGSPQDYTDVAKLAIATIRQADPESFVLDAGISSSGYGVAMAGELVDAGRGAEALRLYQAYYSRRQAGGSSRFPAVADEAALREVLSGERAVVARAMITANWALVNDGLVDAYQLHFYEDPAVLPNVLQYLDNHLDVPIPIQAWEVGTAWPGADYSETHHAQEVAHLVGLLLARRISPVVYLPLAFTPRAGKEQVFRGLVTADGTILESGRVFARLAAAIAQSSSIKALNTPDGQLVGALLLGPDASLAVTWAAGAEPALHDLPGGADAALTDLNSRIGLAVTAN</sequence>
<dbReference type="AlphaFoldDB" id="A0A077ME54"/>
<feature type="region of interest" description="Disordered" evidence="1">
    <location>
        <begin position="129"/>
        <end position="148"/>
    </location>
</feature>
<gene>
    <name evidence="3" type="ORF">BN13_310015</name>
</gene>
<dbReference type="PROSITE" id="PS51257">
    <property type="entry name" value="PROKAR_LIPOPROTEIN"/>
    <property type="match status" value="1"/>
</dbReference>
<keyword evidence="2" id="KW-0732">Signal</keyword>
<dbReference type="InterPro" id="IPR017853">
    <property type="entry name" value="GH"/>
</dbReference>
<protein>
    <recommendedName>
        <fullName evidence="5">Glycoside hydrolase family 5 domain-containing protein</fullName>
    </recommendedName>
</protein>
<dbReference type="Gene3D" id="3.20.20.80">
    <property type="entry name" value="Glycosidases"/>
    <property type="match status" value="1"/>
</dbReference>
<evidence type="ECO:0000313" key="4">
    <source>
        <dbReference type="Proteomes" id="UP000035720"/>
    </source>
</evidence>
<evidence type="ECO:0000313" key="3">
    <source>
        <dbReference type="EMBL" id="CCI53227.1"/>
    </source>
</evidence>
<feature type="chain" id="PRO_5001721306" description="Glycoside hydrolase family 5 domain-containing protein" evidence="2">
    <location>
        <begin position="35"/>
        <end position="472"/>
    </location>
</feature>
<feature type="signal peptide" evidence="2">
    <location>
        <begin position="1"/>
        <end position="34"/>
    </location>
</feature>
<reference evidence="3 4" key="1">
    <citation type="journal article" date="2013" name="ISME J.">
        <title>A metabolic model for members of the genus Tetrasphaera involved in enhanced biological phosphorus removal.</title>
        <authorList>
            <person name="Kristiansen R."/>
            <person name="Nguyen H.T.T."/>
            <person name="Saunders A.M."/>
            <person name="Nielsen J.L."/>
            <person name="Wimmer R."/>
            <person name="Le V.Q."/>
            <person name="McIlroy S.J."/>
            <person name="Petrovski S."/>
            <person name="Seviour R.J."/>
            <person name="Calteau A."/>
            <person name="Nielsen K.L."/>
            <person name="Nielsen P.H."/>
        </authorList>
    </citation>
    <scope>NUCLEOTIDE SEQUENCE [LARGE SCALE GENOMIC DNA]</scope>
    <source>
        <strain evidence="3 4">Ben 74</strain>
    </source>
</reference>
<dbReference type="Proteomes" id="UP000035720">
    <property type="component" value="Unassembled WGS sequence"/>
</dbReference>
<organism evidence="3 4">
    <name type="scientific">Nostocoides jenkinsii Ben 74</name>
    <dbReference type="NCBI Taxonomy" id="1193518"/>
    <lineage>
        <taxon>Bacteria</taxon>
        <taxon>Bacillati</taxon>
        <taxon>Actinomycetota</taxon>
        <taxon>Actinomycetes</taxon>
        <taxon>Micrococcales</taxon>
        <taxon>Intrasporangiaceae</taxon>
        <taxon>Nostocoides</taxon>
    </lineage>
</organism>
<comment type="caution">
    <text evidence="3">The sequence shown here is derived from an EMBL/GenBank/DDBJ whole genome shotgun (WGS) entry which is preliminary data.</text>
</comment>
<name>A0A077ME54_9MICO</name>